<dbReference type="EMBL" id="JBGQQK010000055">
    <property type="protein sequence ID" value="MFL2103935.1"/>
    <property type="molecule type" value="Genomic_DNA"/>
</dbReference>
<keyword evidence="2" id="KW-1185">Reference proteome</keyword>
<sequence>MAEFQPIINKNKSTLQNKQVSIKGSNSFGRIDINDSTDKKDISSEKKEIKKIEITNLKSDPRLKATKTQKFSPSTTLKINTLKPFLKETESMNTATFNDIVDMLVDNYIQNKLTTRQNEAYKAIYKSQYDML</sequence>
<name>A0ABW8UMR1_9LACT</name>
<evidence type="ECO:0000313" key="2">
    <source>
        <dbReference type="Proteomes" id="UP001625374"/>
    </source>
</evidence>
<dbReference type="Proteomes" id="UP001625374">
    <property type="component" value="Unassembled WGS sequence"/>
</dbReference>
<proteinExistence type="predicted"/>
<protein>
    <recommendedName>
        <fullName evidence="3">Replication-associated protein RepC</fullName>
    </recommendedName>
</protein>
<comment type="caution">
    <text evidence="1">The sequence shown here is derived from an EMBL/GenBank/DDBJ whole genome shotgun (WGS) entry which is preliminary data.</text>
</comment>
<accession>A0ABW8UMR1</accession>
<evidence type="ECO:0008006" key="3">
    <source>
        <dbReference type="Google" id="ProtNLM"/>
    </source>
</evidence>
<evidence type="ECO:0000313" key="1">
    <source>
        <dbReference type="EMBL" id="MFL2103935.1"/>
    </source>
</evidence>
<dbReference type="RefSeq" id="WP_400886981.1">
    <property type="nucleotide sequence ID" value="NZ_JBGQQI010000036.1"/>
</dbReference>
<organism evidence="1 2">
    <name type="scientific">Marinilactibacillus psychrotolerans</name>
    <dbReference type="NCBI Taxonomy" id="191770"/>
    <lineage>
        <taxon>Bacteria</taxon>
        <taxon>Bacillati</taxon>
        <taxon>Bacillota</taxon>
        <taxon>Bacilli</taxon>
        <taxon>Lactobacillales</taxon>
        <taxon>Carnobacteriaceae</taxon>
        <taxon>Marinilactibacillus</taxon>
    </lineage>
</organism>
<reference evidence="1 2" key="1">
    <citation type="submission" date="2024-08" db="EMBL/GenBank/DDBJ databases">
        <authorList>
            <person name="Arias E."/>
        </authorList>
    </citation>
    <scope>NUCLEOTIDE SEQUENCE [LARGE SCALE GENOMIC DNA]</scope>
    <source>
        <strain evidence="1 2">FAM 24106</strain>
    </source>
</reference>
<gene>
    <name evidence="1" type="ORF">ACEN37_11825</name>
</gene>